<evidence type="ECO:0000256" key="1">
    <source>
        <dbReference type="ARBA" id="ARBA00022801"/>
    </source>
</evidence>
<comment type="caution">
    <text evidence="3">The sequence shown here is derived from an EMBL/GenBank/DDBJ whole genome shotgun (WGS) entry which is preliminary data.</text>
</comment>
<dbReference type="PROSITE" id="PS51462">
    <property type="entry name" value="NUDIX"/>
    <property type="match status" value="1"/>
</dbReference>
<protein>
    <submittedName>
        <fullName evidence="3">NUDIX domain-containing protein</fullName>
    </submittedName>
</protein>
<dbReference type="InterPro" id="IPR000086">
    <property type="entry name" value="NUDIX_hydrolase_dom"/>
</dbReference>
<dbReference type="GO" id="GO:0016787">
    <property type="term" value="F:hydrolase activity"/>
    <property type="evidence" value="ECO:0007669"/>
    <property type="project" value="UniProtKB-KW"/>
</dbReference>
<reference evidence="3" key="1">
    <citation type="submission" date="2020-10" db="EMBL/GenBank/DDBJ databases">
        <authorList>
            <person name="Lu T."/>
            <person name="Wang Q."/>
            <person name="Han X."/>
        </authorList>
    </citation>
    <scope>NUCLEOTIDE SEQUENCE</scope>
    <source>
        <strain evidence="3">WQ 117</strain>
    </source>
</reference>
<dbReference type="Pfam" id="PF00293">
    <property type="entry name" value="NUDIX"/>
    <property type="match status" value="1"/>
</dbReference>
<dbReference type="Gene3D" id="3.90.79.10">
    <property type="entry name" value="Nucleoside Triphosphate Pyrophosphohydrolase"/>
    <property type="match status" value="1"/>
</dbReference>
<keyword evidence="1" id="KW-0378">Hydrolase</keyword>
<gene>
    <name evidence="3" type="ORF">IM532_11555</name>
</gene>
<dbReference type="Proteomes" id="UP000608754">
    <property type="component" value="Unassembled WGS sequence"/>
</dbReference>
<dbReference type="AlphaFoldDB" id="A0A8J7KE43"/>
<proteinExistence type="predicted"/>
<name>A0A8J7KE43_9FLAO</name>
<dbReference type="PANTHER" id="PTHR43736:SF2">
    <property type="entry name" value="MUTT_NUDIX FAMILY PROTEIN"/>
    <property type="match status" value="1"/>
</dbReference>
<evidence type="ECO:0000313" key="4">
    <source>
        <dbReference type="Proteomes" id="UP000608754"/>
    </source>
</evidence>
<dbReference type="PANTHER" id="PTHR43736">
    <property type="entry name" value="ADP-RIBOSE PYROPHOSPHATASE"/>
    <property type="match status" value="1"/>
</dbReference>
<organism evidence="3 4">
    <name type="scientific">Faecalibacter rhinopitheci</name>
    <dbReference type="NCBI Taxonomy" id="2779678"/>
    <lineage>
        <taxon>Bacteria</taxon>
        <taxon>Pseudomonadati</taxon>
        <taxon>Bacteroidota</taxon>
        <taxon>Flavobacteriia</taxon>
        <taxon>Flavobacteriales</taxon>
        <taxon>Weeksellaceae</taxon>
        <taxon>Faecalibacter</taxon>
    </lineage>
</organism>
<dbReference type="RefSeq" id="WP_194183612.1">
    <property type="nucleotide sequence ID" value="NZ_JADGIK010000008.1"/>
</dbReference>
<dbReference type="InterPro" id="IPR015797">
    <property type="entry name" value="NUDIX_hydrolase-like_dom_sf"/>
</dbReference>
<dbReference type="EMBL" id="JADGIK010000008">
    <property type="protein sequence ID" value="MBF0598066.1"/>
    <property type="molecule type" value="Genomic_DNA"/>
</dbReference>
<evidence type="ECO:0000259" key="2">
    <source>
        <dbReference type="PROSITE" id="PS51462"/>
    </source>
</evidence>
<accession>A0A8J7KE43</accession>
<dbReference type="PROSITE" id="PS00893">
    <property type="entry name" value="NUDIX_BOX"/>
    <property type="match status" value="1"/>
</dbReference>
<dbReference type="SUPFAM" id="SSF55811">
    <property type="entry name" value="Nudix"/>
    <property type="match status" value="1"/>
</dbReference>
<evidence type="ECO:0000313" key="3">
    <source>
        <dbReference type="EMBL" id="MBF0598066.1"/>
    </source>
</evidence>
<keyword evidence="4" id="KW-1185">Reference proteome</keyword>
<feature type="domain" description="Nudix hydrolase" evidence="2">
    <location>
        <begin position="2"/>
        <end position="137"/>
    </location>
</feature>
<dbReference type="InterPro" id="IPR020084">
    <property type="entry name" value="NUDIX_hydrolase_CS"/>
</dbReference>
<sequence>MSKPFNVRVYALLEHQGKVLIINEPFQNQLILKFPGGGLEFGEGTRDCLIREFKEELNLEVEIGEHLYTQDFFQENIFDPSEQILLIYYKATTTEEALSKLEILDSDIKELIWEPIQNLNPEKMTLAADKIVINLYKNKNFES</sequence>